<dbReference type="InterPro" id="IPR050569">
    <property type="entry name" value="TAAR"/>
</dbReference>
<dbReference type="GO" id="GO:0004930">
    <property type="term" value="F:G protein-coupled receptor activity"/>
    <property type="evidence" value="ECO:0007669"/>
    <property type="project" value="UniProtKB-KW"/>
</dbReference>
<feature type="compositionally biased region" description="Basic residues" evidence="6">
    <location>
        <begin position="595"/>
        <end position="608"/>
    </location>
</feature>
<dbReference type="OrthoDB" id="10301740at2759"/>
<evidence type="ECO:0000256" key="4">
    <source>
        <dbReference type="ARBA" id="ARBA00023170"/>
    </source>
</evidence>
<evidence type="ECO:0000256" key="5">
    <source>
        <dbReference type="ARBA" id="ARBA00023224"/>
    </source>
</evidence>
<evidence type="ECO:0000313" key="8">
    <source>
        <dbReference type="EMBL" id="CAC5402348.1"/>
    </source>
</evidence>
<evidence type="ECO:0000256" key="2">
    <source>
        <dbReference type="ARBA" id="ARBA00022475"/>
    </source>
</evidence>
<dbReference type="Proteomes" id="UP000507470">
    <property type="component" value="Unassembled WGS sequence"/>
</dbReference>
<name>A0A6J8D0U7_MYTCO</name>
<evidence type="ECO:0000256" key="1">
    <source>
        <dbReference type="ARBA" id="ARBA00004651"/>
    </source>
</evidence>
<gene>
    <name evidence="8" type="ORF">MCOR_36306</name>
</gene>
<comment type="subcellular location">
    <subcellularLocation>
        <location evidence="1">Cell membrane</location>
        <topology evidence="1">Multi-pass membrane protein</topology>
    </subcellularLocation>
</comment>
<feature type="transmembrane region" description="Helical" evidence="7">
    <location>
        <begin position="30"/>
        <end position="55"/>
    </location>
</feature>
<organism evidence="8 9">
    <name type="scientific">Mytilus coruscus</name>
    <name type="common">Sea mussel</name>
    <dbReference type="NCBI Taxonomy" id="42192"/>
    <lineage>
        <taxon>Eukaryota</taxon>
        <taxon>Metazoa</taxon>
        <taxon>Spiralia</taxon>
        <taxon>Lophotrochozoa</taxon>
        <taxon>Mollusca</taxon>
        <taxon>Bivalvia</taxon>
        <taxon>Autobranchia</taxon>
        <taxon>Pteriomorphia</taxon>
        <taxon>Mytilida</taxon>
        <taxon>Mytiloidea</taxon>
        <taxon>Mytilidae</taxon>
        <taxon>Mytilinae</taxon>
        <taxon>Mytilus</taxon>
    </lineage>
</organism>
<keyword evidence="7" id="KW-0472">Membrane</keyword>
<feature type="transmembrane region" description="Helical" evidence="7">
    <location>
        <begin position="796"/>
        <end position="817"/>
    </location>
</feature>
<dbReference type="EMBL" id="CACVKT020006490">
    <property type="protein sequence ID" value="CAC5402348.1"/>
    <property type="molecule type" value="Genomic_DNA"/>
</dbReference>
<feature type="compositionally biased region" description="Low complexity" evidence="6">
    <location>
        <begin position="609"/>
        <end position="618"/>
    </location>
</feature>
<proteinExistence type="predicted"/>
<dbReference type="PANTHER" id="PTHR24249">
    <property type="entry name" value="HISTAMINE RECEPTOR-RELATED G-PROTEIN COUPLED RECEPTOR"/>
    <property type="match status" value="1"/>
</dbReference>
<dbReference type="Gene3D" id="1.20.1070.10">
    <property type="entry name" value="Rhodopsin 7-helix transmembrane proteins"/>
    <property type="match status" value="1"/>
</dbReference>
<reference evidence="8 9" key="1">
    <citation type="submission" date="2020-06" db="EMBL/GenBank/DDBJ databases">
        <authorList>
            <person name="Li R."/>
            <person name="Bekaert M."/>
        </authorList>
    </citation>
    <scope>NUCLEOTIDE SEQUENCE [LARGE SCALE GENOMIC DNA]</scope>
    <source>
        <strain evidence="9">wild</strain>
    </source>
</reference>
<keyword evidence="5" id="KW-0807">Transducer</keyword>
<evidence type="ECO:0000256" key="3">
    <source>
        <dbReference type="ARBA" id="ARBA00023040"/>
    </source>
</evidence>
<keyword evidence="7" id="KW-0812">Transmembrane</keyword>
<evidence type="ECO:0000256" key="7">
    <source>
        <dbReference type="SAM" id="Phobius"/>
    </source>
</evidence>
<keyword evidence="4" id="KW-0675">Receptor</keyword>
<feature type="transmembrane region" description="Helical" evidence="7">
    <location>
        <begin position="148"/>
        <end position="167"/>
    </location>
</feature>
<evidence type="ECO:0000313" key="9">
    <source>
        <dbReference type="Proteomes" id="UP000507470"/>
    </source>
</evidence>
<keyword evidence="3" id="KW-0297">G-protein coupled receptor</keyword>
<accession>A0A6J8D0U7</accession>
<protein>
    <recommendedName>
        <fullName evidence="10">G-protein coupled receptors family 1 profile domain-containing protein</fullName>
    </recommendedName>
</protein>
<feature type="transmembrane region" description="Helical" evidence="7">
    <location>
        <begin position="197"/>
        <end position="219"/>
    </location>
</feature>
<keyword evidence="9" id="KW-1185">Reference proteome</keyword>
<feature type="compositionally biased region" description="Polar residues" evidence="6">
    <location>
        <begin position="568"/>
        <end position="581"/>
    </location>
</feature>
<feature type="transmembrane region" description="Helical" evidence="7">
    <location>
        <begin position="108"/>
        <end position="127"/>
    </location>
</feature>
<feature type="region of interest" description="Disordered" evidence="6">
    <location>
        <begin position="535"/>
        <end position="663"/>
    </location>
</feature>
<keyword evidence="2" id="KW-1003">Cell membrane</keyword>
<evidence type="ECO:0008006" key="10">
    <source>
        <dbReference type="Google" id="ProtNLM"/>
    </source>
</evidence>
<feature type="transmembrane region" description="Helical" evidence="7">
    <location>
        <begin position="837"/>
        <end position="854"/>
    </location>
</feature>
<dbReference type="CDD" id="cd00637">
    <property type="entry name" value="7tm_classA_rhodopsin-like"/>
    <property type="match status" value="1"/>
</dbReference>
<feature type="compositionally biased region" description="Polar residues" evidence="6">
    <location>
        <begin position="629"/>
        <end position="638"/>
    </location>
</feature>
<dbReference type="GO" id="GO:0005886">
    <property type="term" value="C:plasma membrane"/>
    <property type="evidence" value="ECO:0007669"/>
    <property type="project" value="UniProtKB-SubCell"/>
</dbReference>
<feature type="transmembrane region" description="Helical" evidence="7">
    <location>
        <begin position="67"/>
        <end position="88"/>
    </location>
</feature>
<dbReference type="AlphaFoldDB" id="A0A6J8D0U7"/>
<keyword evidence="7" id="KW-1133">Transmembrane helix</keyword>
<sequence>MWNGNISGTFVMCNSTNGTFEKNCADEEDLGIALLSLSILCITFFVGVISNLIGLQKLLQKNWRRHTTLIQLLTIALVVCAIIVPLQIARIGLLLTENEFLELCNVHLFLHLNANNCTFVTMMIITYERLKKIYRSDPHASLLTSRKTAICCSWLLLLPVTIYILYIDNTMPAALSSFSYDCISHDTYLEPGNLVEYTSIFIFTFTLLAMTTMYFLAIFRLHTKMSSRVGSMYPNMYDRSATVTPITILQPREATVMHAWQRSRNSLNLFNYQSTGGRRHQSMNNIYSIPFEDTDGATSVAATNYEQVLHELRGRYIERNRNSIDDNELTSDQFIRLRKLSDTYKTQSREKAKSSIAEALGKMSNISLFSLDSEADQQCNPYLNPLKHTRRSAGNVWHETEQNQSKSTAFRPQSINKKKKKIPRKLPKLKKQNSVDSIGTFSDTSGINTDCRTDSDISSLTFNTESIILDDVSSAISVIIEQPEQETLNAFSRQPSMEIKKTNSRQNSLEMIKLNSRRPSLETKEIYLKTPLLLEPGNSCQQHDEEETMRPRSYSASFKVDDTDDSPAEQSFRQRAFTTGNKMKPQNPLDQNKIRNFRRKMRRTKKNKLLSPLPSKASNFEKSGKRNRLCSSTDSYSDSCHDSPSPRRPKSTSDTTHDKIYSSSSETYEWSDSSLHGSSRISHSLMNLKSPSHTHKPKCKLVDSMTQTEDNCLIRHNSNNANEFPTILITNDNKSTGDQRSTIITKQNSWFSEPDENRGSRLHLSPVPTQSYSPLPHQLPGRGTYKAELRQTIKRSVIIILSLALSYLPMCISTVVMQYDTIQTGVTWLQVARCVQYFYFSIIPTIYVFTNQGLMRSRNRTIRL</sequence>
<evidence type="ECO:0000256" key="6">
    <source>
        <dbReference type="SAM" id="MobiDB-lite"/>
    </source>
</evidence>
<dbReference type="SUPFAM" id="SSF81321">
    <property type="entry name" value="Family A G protein-coupled receptor-like"/>
    <property type="match status" value="1"/>
</dbReference>